<evidence type="ECO:0000313" key="2">
    <source>
        <dbReference type="Proteomes" id="UP000886523"/>
    </source>
</evidence>
<evidence type="ECO:0000313" key="1">
    <source>
        <dbReference type="EMBL" id="KAF9511591.1"/>
    </source>
</evidence>
<sequence>MEMVRPTFFAFAFTVEVNIFALASWDPLVGCRPFKTMEWTKRGETLPIRCDATLLVFSPQDVFLLLRTLAWSPNDYSAYICSKQEQEVVDNVLDIVRGASECVWSRV</sequence>
<dbReference type="EMBL" id="MU128998">
    <property type="protein sequence ID" value="KAF9511591.1"/>
    <property type="molecule type" value="Genomic_DNA"/>
</dbReference>
<organism evidence="1 2">
    <name type="scientific">Hydnum rufescens UP504</name>
    <dbReference type="NCBI Taxonomy" id="1448309"/>
    <lineage>
        <taxon>Eukaryota</taxon>
        <taxon>Fungi</taxon>
        <taxon>Dikarya</taxon>
        <taxon>Basidiomycota</taxon>
        <taxon>Agaricomycotina</taxon>
        <taxon>Agaricomycetes</taxon>
        <taxon>Cantharellales</taxon>
        <taxon>Hydnaceae</taxon>
        <taxon>Hydnum</taxon>
    </lineage>
</organism>
<gene>
    <name evidence="1" type="ORF">BS47DRAFT_1346565</name>
</gene>
<proteinExistence type="predicted"/>
<protein>
    <submittedName>
        <fullName evidence="1">Uncharacterized protein</fullName>
    </submittedName>
</protein>
<dbReference type="AlphaFoldDB" id="A0A9P6AVI3"/>
<comment type="caution">
    <text evidence="1">The sequence shown here is derived from an EMBL/GenBank/DDBJ whole genome shotgun (WGS) entry which is preliminary data.</text>
</comment>
<name>A0A9P6AVI3_9AGAM</name>
<accession>A0A9P6AVI3</accession>
<dbReference type="Proteomes" id="UP000886523">
    <property type="component" value="Unassembled WGS sequence"/>
</dbReference>
<reference evidence="1" key="1">
    <citation type="journal article" date="2020" name="Nat. Commun.">
        <title>Large-scale genome sequencing of mycorrhizal fungi provides insights into the early evolution of symbiotic traits.</title>
        <authorList>
            <person name="Miyauchi S."/>
            <person name="Kiss E."/>
            <person name="Kuo A."/>
            <person name="Drula E."/>
            <person name="Kohler A."/>
            <person name="Sanchez-Garcia M."/>
            <person name="Morin E."/>
            <person name="Andreopoulos B."/>
            <person name="Barry K.W."/>
            <person name="Bonito G."/>
            <person name="Buee M."/>
            <person name="Carver A."/>
            <person name="Chen C."/>
            <person name="Cichocki N."/>
            <person name="Clum A."/>
            <person name="Culley D."/>
            <person name="Crous P.W."/>
            <person name="Fauchery L."/>
            <person name="Girlanda M."/>
            <person name="Hayes R.D."/>
            <person name="Keri Z."/>
            <person name="LaButti K."/>
            <person name="Lipzen A."/>
            <person name="Lombard V."/>
            <person name="Magnuson J."/>
            <person name="Maillard F."/>
            <person name="Murat C."/>
            <person name="Nolan M."/>
            <person name="Ohm R.A."/>
            <person name="Pangilinan J."/>
            <person name="Pereira M.F."/>
            <person name="Perotto S."/>
            <person name="Peter M."/>
            <person name="Pfister S."/>
            <person name="Riley R."/>
            <person name="Sitrit Y."/>
            <person name="Stielow J.B."/>
            <person name="Szollosi G."/>
            <person name="Zifcakova L."/>
            <person name="Stursova M."/>
            <person name="Spatafora J.W."/>
            <person name="Tedersoo L."/>
            <person name="Vaario L.M."/>
            <person name="Yamada A."/>
            <person name="Yan M."/>
            <person name="Wang P."/>
            <person name="Xu J."/>
            <person name="Bruns T."/>
            <person name="Baldrian P."/>
            <person name="Vilgalys R."/>
            <person name="Dunand C."/>
            <person name="Henrissat B."/>
            <person name="Grigoriev I.V."/>
            <person name="Hibbett D."/>
            <person name="Nagy L.G."/>
            <person name="Martin F.M."/>
        </authorList>
    </citation>
    <scope>NUCLEOTIDE SEQUENCE</scope>
    <source>
        <strain evidence="1">UP504</strain>
    </source>
</reference>
<keyword evidence="2" id="KW-1185">Reference proteome</keyword>